<keyword evidence="3" id="KW-1185">Reference proteome</keyword>
<reference evidence="2 3" key="1">
    <citation type="submission" date="2020-01" db="EMBL/GenBank/DDBJ databases">
        <title>Bacteria diversity of Porities sp.</title>
        <authorList>
            <person name="Wang G."/>
        </authorList>
    </citation>
    <scope>NUCLEOTIDE SEQUENCE [LARGE SCALE GENOMIC DNA]</scope>
    <source>
        <strain evidence="2 3">R33</strain>
    </source>
</reference>
<evidence type="ECO:0000313" key="2">
    <source>
        <dbReference type="EMBL" id="NAS10457.1"/>
    </source>
</evidence>
<protein>
    <submittedName>
        <fullName evidence="2">Uncharacterized protein</fullName>
    </submittedName>
</protein>
<evidence type="ECO:0000313" key="3">
    <source>
        <dbReference type="Proteomes" id="UP000475249"/>
    </source>
</evidence>
<dbReference type="PROSITE" id="PS51257">
    <property type="entry name" value="PROKAR_LIPOPROTEIN"/>
    <property type="match status" value="1"/>
</dbReference>
<feature type="signal peptide" evidence="1">
    <location>
        <begin position="1"/>
        <end position="20"/>
    </location>
</feature>
<keyword evidence="1" id="KW-0732">Signal</keyword>
<proteinExistence type="predicted"/>
<dbReference type="EMBL" id="WXYO01000001">
    <property type="protein sequence ID" value="NAS10457.1"/>
    <property type="molecule type" value="Genomic_DNA"/>
</dbReference>
<feature type="chain" id="PRO_5027053249" evidence="1">
    <location>
        <begin position="21"/>
        <end position="158"/>
    </location>
</feature>
<accession>A0A6L9E6T4</accession>
<dbReference type="Proteomes" id="UP000475249">
    <property type="component" value="Unassembled WGS sequence"/>
</dbReference>
<dbReference type="AlphaFoldDB" id="A0A6L9E6T4"/>
<organism evidence="2 3">
    <name type="scientific">Poritiphilus flavus</name>
    <dbReference type="NCBI Taxonomy" id="2697053"/>
    <lineage>
        <taxon>Bacteria</taxon>
        <taxon>Pseudomonadati</taxon>
        <taxon>Bacteroidota</taxon>
        <taxon>Flavobacteriia</taxon>
        <taxon>Flavobacteriales</taxon>
        <taxon>Flavobacteriaceae</taxon>
        <taxon>Poritiphilus</taxon>
    </lineage>
</organism>
<gene>
    <name evidence="2" type="ORF">GTQ38_00485</name>
</gene>
<name>A0A6L9E6T4_9FLAO</name>
<evidence type="ECO:0000256" key="1">
    <source>
        <dbReference type="SAM" id="SignalP"/>
    </source>
</evidence>
<sequence length="158" mass="18244">MRNFLILGCCLLLLSCNWFASPETRTRKLVEAELLSIDWNDVDQYPLFDDCDETAPKSAQKECFENTLLLHFSMTLQDFEFTLDQDIDDTIYMDFLVDREGSMSVLYIEENQLVNDQIPEFNGIISQSLKSLPRVEPALKRGNPVNAKFRIPIVLNTK</sequence>
<dbReference type="RefSeq" id="WP_161433268.1">
    <property type="nucleotide sequence ID" value="NZ_WXYO01000001.1"/>
</dbReference>
<comment type="caution">
    <text evidence="2">The sequence shown here is derived from an EMBL/GenBank/DDBJ whole genome shotgun (WGS) entry which is preliminary data.</text>
</comment>